<evidence type="ECO:0000313" key="14">
    <source>
        <dbReference type="EMBL" id="GAU23634.1"/>
    </source>
</evidence>
<dbReference type="InterPro" id="IPR025525">
    <property type="entry name" value="hAT-like_transposase_RNase-H"/>
</dbReference>
<protein>
    <recommendedName>
        <fullName evidence="13">BED-type domain-containing protein</fullName>
    </recommendedName>
</protein>
<keyword evidence="5" id="KW-0862">Zinc</keyword>
<proteinExistence type="predicted"/>
<evidence type="ECO:0000256" key="1">
    <source>
        <dbReference type="ARBA" id="ARBA00004123"/>
    </source>
</evidence>
<dbReference type="PROSITE" id="PS50808">
    <property type="entry name" value="ZF_BED"/>
    <property type="match status" value="1"/>
</dbReference>
<comment type="subcellular location">
    <subcellularLocation>
        <location evidence="1">Nucleus</location>
    </subcellularLocation>
</comment>
<dbReference type="GO" id="GO:0008270">
    <property type="term" value="F:zinc ion binding"/>
    <property type="evidence" value="ECO:0007669"/>
    <property type="project" value="UniProtKB-KW"/>
</dbReference>
<keyword evidence="9" id="KW-0539">Nucleus</keyword>
<comment type="subunit">
    <text evidence="2">Homodimer.</text>
</comment>
<evidence type="ECO:0000256" key="8">
    <source>
        <dbReference type="ARBA" id="ARBA00023163"/>
    </source>
</evidence>
<dbReference type="Pfam" id="PF14372">
    <property type="entry name" value="hAT-like_RNase-H"/>
    <property type="match status" value="1"/>
</dbReference>
<evidence type="ECO:0000256" key="6">
    <source>
        <dbReference type="ARBA" id="ARBA00023015"/>
    </source>
</evidence>
<dbReference type="EMBL" id="DF973272">
    <property type="protein sequence ID" value="GAU23634.1"/>
    <property type="molecule type" value="Genomic_DNA"/>
</dbReference>
<dbReference type="GO" id="GO:0046983">
    <property type="term" value="F:protein dimerization activity"/>
    <property type="evidence" value="ECO:0007669"/>
    <property type="project" value="InterPro"/>
</dbReference>
<dbReference type="OrthoDB" id="1431709at2759"/>
<dbReference type="InterPro" id="IPR012337">
    <property type="entry name" value="RNaseH-like_sf"/>
</dbReference>
<feature type="signal peptide" evidence="12">
    <location>
        <begin position="1"/>
        <end position="48"/>
    </location>
</feature>
<keyword evidence="7" id="KW-0238">DNA-binding</keyword>
<dbReference type="Pfam" id="PF05699">
    <property type="entry name" value="Dimer_Tnp_hAT"/>
    <property type="match status" value="1"/>
</dbReference>
<dbReference type="SUPFAM" id="SSF53098">
    <property type="entry name" value="Ribonuclease H-like"/>
    <property type="match status" value="1"/>
</dbReference>
<dbReference type="PANTHER" id="PTHR46481">
    <property type="entry name" value="ZINC FINGER BED DOMAIN-CONTAINING PROTEIN 4"/>
    <property type="match status" value="1"/>
</dbReference>
<keyword evidence="4 10" id="KW-0863">Zinc-finger</keyword>
<keyword evidence="3" id="KW-0479">Metal-binding</keyword>
<dbReference type="InterPro" id="IPR008906">
    <property type="entry name" value="HATC_C_dom"/>
</dbReference>
<dbReference type="GO" id="GO:0005634">
    <property type="term" value="C:nucleus"/>
    <property type="evidence" value="ECO:0007669"/>
    <property type="project" value="UniProtKB-SubCell"/>
</dbReference>
<evidence type="ECO:0000256" key="10">
    <source>
        <dbReference type="PROSITE-ProRule" id="PRU00027"/>
    </source>
</evidence>
<dbReference type="InterPro" id="IPR052035">
    <property type="entry name" value="ZnF_BED_domain_contain"/>
</dbReference>
<sequence length="610" mass="68879">MSRVNPSGLVASSTQADPVSSPMEPPECSVSFSALLWLWLLLFQTVEPPPPLVQPNEVNNDEGNSKKKRKVGEASTSPATNDAHIEAGDTGNRKPIKPRSWTWKHFTKKGSRANCNWCGASYAADSHKNGTSNLQHHLLHQCLKFPKESLDPTQQTLVLQQLKKEDGNESGSVLTGVHFDAEACRKALARMIVVDELPFKILNFCPIVDHKGFTIGKKIEKCLEEWLIGKVFTVTVDNASSNDVAITYLKNTISDWNSHPLKGEYMHVRCCAHILNLVVQDGLKDYHSSIRKIRNAVNNVRKSSGRLERFKTCIKEARIQEKSIVKLDVSTRWNSTYIMLESALKFQKAFKKLSEKCADFVLMQDGCPNNVDWDNARCFVNFLKIFFDITNKVSGSTFVTSSQYFNEHVMILTTFKGWIELKSSDNLLGKMAEDMKAKYEKYWGDVKKMNMLIFVAVALDPRHKMSYKIFVGQGKTENPTHSSQSNEVELVELKAPEDAFAAEVEMDMDLNDNMQKNEVDLYLMENLEKKSPGFDLLNWWKVNSTKYPILAQMARDILVIPLSTIASESAFSTGVSEADIEELLDELEQLELELAPIPQLNEDVSDYDSD</sequence>
<feature type="region of interest" description="Disordered" evidence="11">
    <location>
        <begin position="52"/>
        <end position="98"/>
    </location>
</feature>
<evidence type="ECO:0000256" key="3">
    <source>
        <dbReference type="ARBA" id="ARBA00022723"/>
    </source>
</evidence>
<dbReference type="Proteomes" id="UP000242715">
    <property type="component" value="Unassembled WGS sequence"/>
</dbReference>
<feature type="chain" id="PRO_5016458822" description="BED-type domain-containing protein" evidence="12">
    <location>
        <begin position="49"/>
        <end position="610"/>
    </location>
</feature>
<dbReference type="Pfam" id="PF02892">
    <property type="entry name" value="zf-BED"/>
    <property type="match status" value="1"/>
</dbReference>
<dbReference type="InterPro" id="IPR003656">
    <property type="entry name" value="Znf_BED"/>
</dbReference>
<evidence type="ECO:0000313" key="15">
    <source>
        <dbReference type="Proteomes" id="UP000242715"/>
    </source>
</evidence>
<keyword evidence="8" id="KW-0804">Transcription</keyword>
<feature type="domain" description="BED-type" evidence="13">
    <location>
        <begin position="97"/>
        <end position="149"/>
    </location>
</feature>
<organism evidence="14 15">
    <name type="scientific">Trifolium subterraneum</name>
    <name type="common">Subterranean clover</name>
    <dbReference type="NCBI Taxonomy" id="3900"/>
    <lineage>
        <taxon>Eukaryota</taxon>
        <taxon>Viridiplantae</taxon>
        <taxon>Streptophyta</taxon>
        <taxon>Embryophyta</taxon>
        <taxon>Tracheophyta</taxon>
        <taxon>Spermatophyta</taxon>
        <taxon>Magnoliopsida</taxon>
        <taxon>eudicotyledons</taxon>
        <taxon>Gunneridae</taxon>
        <taxon>Pentapetalae</taxon>
        <taxon>rosids</taxon>
        <taxon>fabids</taxon>
        <taxon>Fabales</taxon>
        <taxon>Fabaceae</taxon>
        <taxon>Papilionoideae</taxon>
        <taxon>50 kb inversion clade</taxon>
        <taxon>NPAAA clade</taxon>
        <taxon>Hologalegina</taxon>
        <taxon>IRL clade</taxon>
        <taxon>Trifolieae</taxon>
        <taxon>Trifolium</taxon>
    </lineage>
</organism>
<evidence type="ECO:0000256" key="9">
    <source>
        <dbReference type="ARBA" id="ARBA00023242"/>
    </source>
</evidence>
<accession>A0A2Z6LVI3</accession>
<evidence type="ECO:0000256" key="12">
    <source>
        <dbReference type="SAM" id="SignalP"/>
    </source>
</evidence>
<keyword evidence="15" id="KW-1185">Reference proteome</keyword>
<evidence type="ECO:0000256" key="2">
    <source>
        <dbReference type="ARBA" id="ARBA00011738"/>
    </source>
</evidence>
<evidence type="ECO:0000256" key="5">
    <source>
        <dbReference type="ARBA" id="ARBA00022833"/>
    </source>
</evidence>
<gene>
    <name evidence="14" type="ORF">TSUD_386230</name>
</gene>
<evidence type="ECO:0000256" key="11">
    <source>
        <dbReference type="SAM" id="MobiDB-lite"/>
    </source>
</evidence>
<dbReference type="PANTHER" id="PTHR46481:SF8">
    <property type="entry name" value="ZINC FINGER BED DOMAIN-CONTAINING PROTEIN RICESLEEPER 1-LIKE"/>
    <property type="match status" value="1"/>
</dbReference>
<dbReference type="AlphaFoldDB" id="A0A2Z6LVI3"/>
<keyword evidence="6" id="KW-0805">Transcription regulation</keyword>
<evidence type="ECO:0000256" key="7">
    <source>
        <dbReference type="ARBA" id="ARBA00023125"/>
    </source>
</evidence>
<evidence type="ECO:0000256" key="4">
    <source>
        <dbReference type="ARBA" id="ARBA00022771"/>
    </source>
</evidence>
<reference evidence="15" key="1">
    <citation type="journal article" date="2017" name="Front. Plant Sci.">
        <title>Climate Clever Clovers: New Paradigm to Reduce the Environmental Footprint of Ruminants by Breeding Low Methanogenic Forages Utilizing Haplotype Variation.</title>
        <authorList>
            <person name="Kaur P."/>
            <person name="Appels R."/>
            <person name="Bayer P.E."/>
            <person name="Keeble-Gagnere G."/>
            <person name="Wang J."/>
            <person name="Hirakawa H."/>
            <person name="Shirasawa K."/>
            <person name="Vercoe P."/>
            <person name="Stefanova K."/>
            <person name="Durmic Z."/>
            <person name="Nichols P."/>
            <person name="Revell C."/>
            <person name="Isobe S.N."/>
            <person name="Edwards D."/>
            <person name="Erskine W."/>
        </authorList>
    </citation>
    <scope>NUCLEOTIDE SEQUENCE [LARGE SCALE GENOMIC DNA]</scope>
    <source>
        <strain evidence="15">cv. Daliak</strain>
    </source>
</reference>
<evidence type="ECO:0000259" key="13">
    <source>
        <dbReference type="PROSITE" id="PS50808"/>
    </source>
</evidence>
<dbReference type="GO" id="GO:0003677">
    <property type="term" value="F:DNA binding"/>
    <property type="evidence" value="ECO:0007669"/>
    <property type="project" value="UniProtKB-KW"/>
</dbReference>
<name>A0A2Z6LVI3_TRISU</name>
<dbReference type="SMART" id="SM00614">
    <property type="entry name" value="ZnF_BED"/>
    <property type="match status" value="1"/>
</dbReference>
<feature type="region of interest" description="Disordered" evidence="11">
    <location>
        <begin position="1"/>
        <end position="25"/>
    </location>
</feature>
<keyword evidence="12" id="KW-0732">Signal</keyword>